<evidence type="ECO:0000313" key="2">
    <source>
        <dbReference type="Proteomes" id="UP000001058"/>
    </source>
</evidence>
<dbReference type="GeneID" id="9623801"/>
<accession>D8TRQ7</accession>
<dbReference type="AlphaFoldDB" id="D8TRQ7"/>
<dbReference type="Proteomes" id="UP000001058">
    <property type="component" value="Unassembled WGS sequence"/>
</dbReference>
<dbReference type="InParanoid" id="D8TRQ7"/>
<protein>
    <submittedName>
        <fullName evidence="1">Uncharacterized protein</fullName>
    </submittedName>
</protein>
<reference evidence="1 2" key="1">
    <citation type="journal article" date="2010" name="Science">
        <title>Genomic analysis of organismal complexity in the multicellular green alga Volvox carteri.</title>
        <authorList>
            <person name="Prochnik S.E."/>
            <person name="Umen J."/>
            <person name="Nedelcu A.M."/>
            <person name="Hallmann A."/>
            <person name="Miller S.M."/>
            <person name="Nishii I."/>
            <person name="Ferris P."/>
            <person name="Kuo A."/>
            <person name="Mitros T."/>
            <person name="Fritz-Laylin L.K."/>
            <person name="Hellsten U."/>
            <person name="Chapman J."/>
            <person name="Simakov O."/>
            <person name="Rensing S.A."/>
            <person name="Terry A."/>
            <person name="Pangilinan J."/>
            <person name="Kapitonov V."/>
            <person name="Jurka J."/>
            <person name="Salamov A."/>
            <person name="Shapiro H."/>
            <person name="Schmutz J."/>
            <person name="Grimwood J."/>
            <person name="Lindquist E."/>
            <person name="Lucas S."/>
            <person name="Grigoriev I.V."/>
            <person name="Schmitt R."/>
            <person name="Kirk D."/>
            <person name="Rokhsar D.S."/>
        </authorList>
    </citation>
    <scope>NUCLEOTIDE SEQUENCE [LARGE SCALE GENOMIC DNA]</scope>
    <source>
        <strain evidence="2">f. Nagariensis / Eve</strain>
    </source>
</reference>
<proteinExistence type="predicted"/>
<keyword evidence="2" id="KW-1185">Reference proteome</keyword>
<sequence length="357" mass="34734">MTTQAPALLFTAARRLNALYGTPHGPSSSTLYCDAVSVASSVPVQSVPGSSDPCHYPPGHEAWVSVSLGAARQLQCSHGGWVLTRWSEASERAVVAQLLIAIGEGLAAPSPTVQQRITLGVGPPPLPVVSAILAFNLGLPYTVQPFLETASAAAATSAPGASTANDAGSAAMAAAAPLLTLPLTTPLQVLGLAAALADAALHSPGPLAADAVSRHGTSSSAGIAAVPGALSPANYPLAESVQLCKVGVPRTTPLARVAGGGASTAAAASGGSKGPLQGGPDAAIAAADGGSTGGDAVAAAAGPAAPLAFASDELSAGDSVRNGGGGGGGGGSTAVVRDAVARALQRYFRERGRHVMF</sequence>
<dbReference type="OrthoDB" id="10677424at2759"/>
<dbReference type="KEGG" id="vcn:VOLCADRAFT_89452"/>
<dbReference type="STRING" id="3068.D8TRQ7"/>
<gene>
    <name evidence="1" type="ORF">VOLCADRAFT_89452</name>
</gene>
<dbReference type="RefSeq" id="XP_002949096.1">
    <property type="nucleotide sequence ID" value="XM_002949050.1"/>
</dbReference>
<organism evidence="2">
    <name type="scientific">Volvox carteri f. nagariensis</name>
    <dbReference type="NCBI Taxonomy" id="3068"/>
    <lineage>
        <taxon>Eukaryota</taxon>
        <taxon>Viridiplantae</taxon>
        <taxon>Chlorophyta</taxon>
        <taxon>core chlorophytes</taxon>
        <taxon>Chlorophyceae</taxon>
        <taxon>CS clade</taxon>
        <taxon>Chlamydomonadales</taxon>
        <taxon>Volvocaceae</taxon>
        <taxon>Volvox</taxon>
    </lineage>
</organism>
<dbReference type="EMBL" id="GL378333">
    <property type="protein sequence ID" value="EFJ50031.1"/>
    <property type="molecule type" value="Genomic_DNA"/>
</dbReference>
<name>D8TRQ7_VOLCA</name>
<evidence type="ECO:0000313" key="1">
    <source>
        <dbReference type="EMBL" id="EFJ50031.1"/>
    </source>
</evidence>